<dbReference type="SUPFAM" id="SSF46785">
    <property type="entry name" value="Winged helix' DNA-binding domain"/>
    <property type="match status" value="1"/>
</dbReference>
<evidence type="ECO:0000313" key="5">
    <source>
        <dbReference type="EMBL" id="MDT0331282.1"/>
    </source>
</evidence>
<keyword evidence="6" id="KW-1185">Reference proteome</keyword>
<dbReference type="EMBL" id="JAVREP010000021">
    <property type="protein sequence ID" value="MDT0331282.1"/>
    <property type="molecule type" value="Genomic_DNA"/>
</dbReference>
<dbReference type="InterPro" id="IPR005650">
    <property type="entry name" value="BlaI_family"/>
</dbReference>
<keyword evidence="4" id="KW-0804">Transcription</keyword>
<comment type="caution">
    <text evidence="5">The sequence shown here is derived from an EMBL/GenBank/DDBJ whole genome shotgun (WGS) entry which is preliminary data.</text>
</comment>
<evidence type="ECO:0000256" key="3">
    <source>
        <dbReference type="ARBA" id="ARBA00023125"/>
    </source>
</evidence>
<proteinExistence type="inferred from homology"/>
<accession>A0ABU2MF70</accession>
<reference evidence="6" key="1">
    <citation type="submission" date="2023-07" db="EMBL/GenBank/DDBJ databases">
        <title>30 novel species of actinomycetes from the DSMZ collection.</title>
        <authorList>
            <person name="Nouioui I."/>
        </authorList>
    </citation>
    <scope>NUCLEOTIDE SEQUENCE [LARGE SCALE GENOMIC DNA]</scope>
    <source>
        <strain evidence="6">DSM 44743</strain>
    </source>
</reference>
<evidence type="ECO:0000256" key="4">
    <source>
        <dbReference type="ARBA" id="ARBA00023163"/>
    </source>
</evidence>
<dbReference type="Proteomes" id="UP001183390">
    <property type="component" value="Unassembled WGS sequence"/>
</dbReference>
<keyword evidence="3" id="KW-0238">DNA-binding</keyword>
<comment type="similarity">
    <text evidence="1">Belongs to the BlaI transcriptional regulatory family.</text>
</comment>
<keyword evidence="2" id="KW-0805">Transcription regulation</keyword>
<dbReference type="RefSeq" id="WP_274808543.1">
    <property type="nucleotide sequence ID" value="NZ_JAVREP010000021.1"/>
</dbReference>
<dbReference type="InterPro" id="IPR036390">
    <property type="entry name" value="WH_DNA-bd_sf"/>
</dbReference>
<evidence type="ECO:0000256" key="2">
    <source>
        <dbReference type="ARBA" id="ARBA00023015"/>
    </source>
</evidence>
<organism evidence="5 6">
    <name type="scientific">Nocardiopsis lambiniae</name>
    <dbReference type="NCBI Taxonomy" id="3075539"/>
    <lineage>
        <taxon>Bacteria</taxon>
        <taxon>Bacillati</taxon>
        <taxon>Actinomycetota</taxon>
        <taxon>Actinomycetes</taxon>
        <taxon>Streptosporangiales</taxon>
        <taxon>Nocardiopsidaceae</taxon>
        <taxon>Nocardiopsis</taxon>
    </lineage>
</organism>
<dbReference type="InterPro" id="IPR036388">
    <property type="entry name" value="WH-like_DNA-bd_sf"/>
</dbReference>
<dbReference type="Gene3D" id="1.10.10.10">
    <property type="entry name" value="Winged helix-like DNA-binding domain superfamily/Winged helix DNA-binding domain"/>
    <property type="match status" value="1"/>
</dbReference>
<gene>
    <name evidence="5" type="ORF">RM479_22945</name>
</gene>
<sequence length="124" mass="14278">MKGLGELEAAIMDALWRSDEPLPVRLIHETMVYDREIAYTTVMTVAGILFNKGLLDREKRGRAWVYWPRESHAEYTARVMDEILDTGPGPEATLRSFVERFSDEEMAHFHRVLSQVRLNRGVAS</sequence>
<evidence type="ECO:0000256" key="1">
    <source>
        <dbReference type="ARBA" id="ARBA00011046"/>
    </source>
</evidence>
<dbReference type="Pfam" id="PF03965">
    <property type="entry name" value="Penicillinase_R"/>
    <property type="match status" value="1"/>
</dbReference>
<protein>
    <submittedName>
        <fullName evidence="5">BlaI/MecI/CopY family transcriptional regulator</fullName>
    </submittedName>
</protein>
<evidence type="ECO:0000313" key="6">
    <source>
        <dbReference type="Proteomes" id="UP001183390"/>
    </source>
</evidence>
<name>A0ABU2MF70_9ACTN</name>